<evidence type="ECO:0000256" key="2">
    <source>
        <dbReference type="ARBA" id="ARBA00022723"/>
    </source>
</evidence>
<name>A0AA86J1S6_9BURK</name>
<dbReference type="SUPFAM" id="SSF51338">
    <property type="entry name" value="Composite domain of metallo-dependent hydrolases"/>
    <property type="match status" value="1"/>
</dbReference>
<dbReference type="FunFam" id="3.20.20.140:FF:000014">
    <property type="entry name" value="5-methylthioadenosine/S-adenosylhomocysteine deaminase"/>
    <property type="match status" value="1"/>
</dbReference>
<organism evidence="7 8">
    <name type="scientific">Limnobacter thiooxidans</name>
    <dbReference type="NCBI Taxonomy" id="131080"/>
    <lineage>
        <taxon>Bacteria</taxon>
        <taxon>Pseudomonadati</taxon>
        <taxon>Pseudomonadota</taxon>
        <taxon>Betaproteobacteria</taxon>
        <taxon>Burkholderiales</taxon>
        <taxon>Burkholderiaceae</taxon>
        <taxon>Limnobacter</taxon>
    </lineage>
</organism>
<gene>
    <name evidence="7" type="ORF">RGQ30_08300</name>
</gene>
<evidence type="ECO:0000256" key="4">
    <source>
        <dbReference type="ARBA" id="ARBA00022833"/>
    </source>
</evidence>
<keyword evidence="4" id="KW-0862">Zinc</keyword>
<dbReference type="EMBL" id="AP028947">
    <property type="protein sequence ID" value="BET25329.1"/>
    <property type="molecule type" value="Genomic_DNA"/>
</dbReference>
<evidence type="ECO:0000313" key="8">
    <source>
        <dbReference type="Proteomes" id="UP001329151"/>
    </source>
</evidence>
<feature type="domain" description="Aminodeoxyfutalosine deaminase/Imidazolonepropionase-like composite" evidence="6">
    <location>
        <begin position="27"/>
        <end position="51"/>
    </location>
</feature>
<dbReference type="Pfam" id="PF22039">
    <property type="entry name" value="HUTI_composite_bact"/>
    <property type="match status" value="1"/>
</dbReference>
<keyword evidence="8" id="KW-1185">Reference proteome</keyword>
<evidence type="ECO:0000313" key="7">
    <source>
        <dbReference type="EMBL" id="BET25329.1"/>
    </source>
</evidence>
<accession>A0AA86J1S6</accession>
<dbReference type="KEGG" id="lto:RGQ30_08300"/>
<dbReference type="Gene3D" id="2.30.40.10">
    <property type="entry name" value="Urease, subunit C, domain 1"/>
    <property type="match status" value="1"/>
</dbReference>
<dbReference type="GO" id="GO:0046872">
    <property type="term" value="F:metal ion binding"/>
    <property type="evidence" value="ECO:0007669"/>
    <property type="project" value="UniProtKB-KW"/>
</dbReference>
<sequence length="444" mass="48296">MTLPMQLLTPQWLLCLNHSTEVLENHAVLIHNDVIEAVGPRDELLNQFPQAMRVDLPGQVLMPGLINCHSHAAMNLLRGAADDLALHDWLQTRIWPLEGELADAEFVYDGTVLAAAEMLQGGITTFNDMYFYPDQVVQAALDVGSRVFAGITVIEFPTRYAAEAKQYIELGIAARDKFLNEKTVHWTVAPHAPYTVSDDTFSHMAMLAEELDLPMHCHLHETPSEVSDAVSRSGERPFDRFERLGLINERLMAIHGVHLNHQELQTMATKGATLVHCPASNLKLASGIAPVAAALKAGVNVVIGTDGAASNNKLDLWEEGRLASLLCKGASGDATAFPAGQLLMSMTCNAAKALGAEHLIGRITPGLQADLIAVAVGEAAHQLPNHNLISKLAYSGASRDVRHVWVAGVQVVQSQQLVGQRAQLVGEIMRKTQRVWQTRVEKVG</sequence>
<dbReference type="Proteomes" id="UP001329151">
    <property type="component" value="Chromosome"/>
</dbReference>
<evidence type="ECO:0000256" key="1">
    <source>
        <dbReference type="ARBA" id="ARBA00006745"/>
    </source>
</evidence>
<dbReference type="InterPro" id="IPR032466">
    <property type="entry name" value="Metal_Hydrolase"/>
</dbReference>
<dbReference type="Gene3D" id="3.20.20.140">
    <property type="entry name" value="Metal-dependent hydrolases"/>
    <property type="match status" value="1"/>
</dbReference>
<dbReference type="InterPro" id="IPR054418">
    <property type="entry name" value="MQNX/HUTI_composite_N"/>
</dbReference>
<evidence type="ECO:0000259" key="6">
    <source>
        <dbReference type="Pfam" id="PF22039"/>
    </source>
</evidence>
<dbReference type="InterPro" id="IPR050287">
    <property type="entry name" value="MTA/SAH_deaminase"/>
</dbReference>
<evidence type="ECO:0000259" key="5">
    <source>
        <dbReference type="Pfam" id="PF01979"/>
    </source>
</evidence>
<protein>
    <submittedName>
        <fullName evidence="7">TRZ/ATZ family hydrolase</fullName>
    </submittedName>
</protein>
<dbReference type="AlphaFoldDB" id="A0AA86J1S6"/>
<dbReference type="InterPro" id="IPR011059">
    <property type="entry name" value="Metal-dep_hydrolase_composite"/>
</dbReference>
<evidence type="ECO:0000256" key="3">
    <source>
        <dbReference type="ARBA" id="ARBA00022801"/>
    </source>
</evidence>
<comment type="similarity">
    <text evidence="1">Belongs to the metallo-dependent hydrolases superfamily. ATZ/TRZ family.</text>
</comment>
<dbReference type="CDD" id="cd01298">
    <property type="entry name" value="ATZ_TRZ_like"/>
    <property type="match status" value="1"/>
</dbReference>
<dbReference type="PANTHER" id="PTHR43794:SF11">
    <property type="entry name" value="AMIDOHYDROLASE-RELATED DOMAIN-CONTAINING PROTEIN"/>
    <property type="match status" value="1"/>
</dbReference>
<dbReference type="PANTHER" id="PTHR43794">
    <property type="entry name" value="AMINOHYDROLASE SSNA-RELATED"/>
    <property type="match status" value="1"/>
</dbReference>
<proteinExistence type="inferred from homology"/>
<keyword evidence="3 7" id="KW-0378">Hydrolase</keyword>
<dbReference type="InterPro" id="IPR006680">
    <property type="entry name" value="Amidohydro-rel"/>
</dbReference>
<feature type="domain" description="Amidohydrolase-related" evidence="5">
    <location>
        <begin position="60"/>
        <end position="411"/>
    </location>
</feature>
<dbReference type="SUPFAM" id="SSF51556">
    <property type="entry name" value="Metallo-dependent hydrolases"/>
    <property type="match status" value="1"/>
</dbReference>
<dbReference type="Pfam" id="PF01979">
    <property type="entry name" value="Amidohydro_1"/>
    <property type="match status" value="1"/>
</dbReference>
<keyword evidence="2" id="KW-0479">Metal-binding</keyword>
<reference evidence="7 8" key="1">
    <citation type="submission" date="2023-10" db="EMBL/GenBank/DDBJ databases">
        <title>Complete Genome Sequence of Limnobacter thiooxidans CS-K2T, Isolated from freshwater lake sediments in Bavaria, Germany.</title>
        <authorList>
            <person name="Naruki M."/>
            <person name="Watanabe A."/>
            <person name="Warashina T."/>
            <person name="Morita T."/>
            <person name="Arakawa K."/>
        </authorList>
    </citation>
    <scope>NUCLEOTIDE SEQUENCE [LARGE SCALE GENOMIC DNA]</scope>
    <source>
        <strain evidence="7 8">CS-K2</strain>
    </source>
</reference>
<dbReference type="GO" id="GO:0019239">
    <property type="term" value="F:deaminase activity"/>
    <property type="evidence" value="ECO:0007669"/>
    <property type="project" value="UniProtKB-ARBA"/>
</dbReference>
<dbReference type="GO" id="GO:0016814">
    <property type="term" value="F:hydrolase activity, acting on carbon-nitrogen (but not peptide) bonds, in cyclic amidines"/>
    <property type="evidence" value="ECO:0007669"/>
    <property type="project" value="UniProtKB-ARBA"/>
</dbReference>